<dbReference type="RefSeq" id="XP_007407546.1">
    <property type="nucleotide sequence ID" value="XM_007407484.1"/>
</dbReference>
<gene>
    <name evidence="6" type="ORF">MELLADRAFT_104511</name>
</gene>
<evidence type="ECO:0000313" key="7">
    <source>
        <dbReference type="Proteomes" id="UP000001072"/>
    </source>
</evidence>
<dbReference type="AlphaFoldDB" id="F4REX9"/>
<dbReference type="EMBL" id="GL883098">
    <property type="protein sequence ID" value="EGG09186.1"/>
    <property type="molecule type" value="Genomic_DNA"/>
</dbReference>
<dbReference type="InterPro" id="IPR004166">
    <property type="entry name" value="a-kinase_dom"/>
</dbReference>
<dbReference type="GO" id="GO:0004674">
    <property type="term" value="F:protein serine/threonine kinase activity"/>
    <property type="evidence" value="ECO:0007669"/>
    <property type="project" value="UniProtKB-KW"/>
</dbReference>
<evidence type="ECO:0000259" key="5">
    <source>
        <dbReference type="Pfam" id="PF02816"/>
    </source>
</evidence>
<protein>
    <recommendedName>
        <fullName evidence="5">Alpha-type protein kinase domain-containing protein</fullName>
    </recommendedName>
</protein>
<dbReference type="InterPro" id="IPR011009">
    <property type="entry name" value="Kinase-like_dom_sf"/>
</dbReference>
<dbReference type="KEGG" id="mlr:MELLADRAFT_104511"/>
<evidence type="ECO:0000256" key="4">
    <source>
        <dbReference type="SAM" id="MobiDB-lite"/>
    </source>
</evidence>
<feature type="domain" description="Alpha-type protein kinase" evidence="5">
    <location>
        <begin position="174"/>
        <end position="355"/>
    </location>
</feature>
<feature type="compositionally biased region" description="Polar residues" evidence="4">
    <location>
        <begin position="1"/>
        <end position="12"/>
    </location>
</feature>
<dbReference type="GeneID" id="18922293"/>
<feature type="region of interest" description="Disordered" evidence="4">
    <location>
        <begin position="1"/>
        <end position="26"/>
    </location>
</feature>
<evidence type="ECO:0000256" key="3">
    <source>
        <dbReference type="ARBA" id="ARBA00022777"/>
    </source>
</evidence>
<keyword evidence="7" id="KW-1185">Reference proteome</keyword>
<dbReference type="InParanoid" id="F4REX9"/>
<organism evidence="7">
    <name type="scientific">Melampsora larici-populina (strain 98AG31 / pathotype 3-4-7)</name>
    <name type="common">Poplar leaf rust fungus</name>
    <dbReference type="NCBI Taxonomy" id="747676"/>
    <lineage>
        <taxon>Eukaryota</taxon>
        <taxon>Fungi</taxon>
        <taxon>Dikarya</taxon>
        <taxon>Basidiomycota</taxon>
        <taxon>Pucciniomycotina</taxon>
        <taxon>Pucciniomycetes</taxon>
        <taxon>Pucciniales</taxon>
        <taxon>Melampsoraceae</taxon>
        <taxon>Melampsora</taxon>
    </lineage>
</organism>
<dbReference type="Gene3D" id="3.20.200.10">
    <property type="entry name" value="MHCK/EF2 kinase"/>
    <property type="match status" value="1"/>
</dbReference>
<proteinExistence type="predicted"/>
<sequence length="364" mass="41938">MESPSPDSSPDVTGSDIDPSHMLASSEPHPMVIDNICTVSPDWLIKLRLMIVDIRLNISNQLQNAIENSNDSATAVPYYKDIPDLGLREEGTLYRLSPKAFHPNHPHYNGHEVVPFLHERVGYKVGQHNDDEHTALIDGSGWEWVSRKLYLHHREYHIAGIYHLKYQNRWADMNSQGRAHCFERAQSSRYVAMALEAFQKTLFRKGRSNVGSVNATHLQWYHIAKSLAVQPSYVVQGSGCVNDEEPRWKICERATKGFDLHRFVWADNYQNEPNQKEAWPMTDLIFAFIHYTYELSGDRTLIANLVCDESGKLSNLTCYDRYKIPYHSRHSHDMEDAVHTAFTRFVNQHVCNEICEHLGSVYLK</sequence>
<accession>F4REX9</accession>
<keyword evidence="2" id="KW-0808">Transferase</keyword>
<reference evidence="7" key="1">
    <citation type="journal article" date="2011" name="Proc. Natl. Acad. Sci. U.S.A.">
        <title>Obligate biotrophy features unraveled by the genomic analysis of rust fungi.</title>
        <authorList>
            <person name="Duplessis S."/>
            <person name="Cuomo C.A."/>
            <person name="Lin Y.-C."/>
            <person name="Aerts A."/>
            <person name="Tisserant E."/>
            <person name="Veneault-Fourrey C."/>
            <person name="Joly D.L."/>
            <person name="Hacquard S."/>
            <person name="Amselem J."/>
            <person name="Cantarel B.L."/>
            <person name="Chiu R."/>
            <person name="Coutinho P.M."/>
            <person name="Feau N."/>
            <person name="Field M."/>
            <person name="Frey P."/>
            <person name="Gelhaye E."/>
            <person name="Goldberg J."/>
            <person name="Grabherr M.G."/>
            <person name="Kodira C.D."/>
            <person name="Kohler A."/>
            <person name="Kuees U."/>
            <person name="Lindquist E.A."/>
            <person name="Lucas S.M."/>
            <person name="Mago R."/>
            <person name="Mauceli E."/>
            <person name="Morin E."/>
            <person name="Murat C."/>
            <person name="Pangilinan J.L."/>
            <person name="Park R."/>
            <person name="Pearson M."/>
            <person name="Quesneville H."/>
            <person name="Rouhier N."/>
            <person name="Sakthikumar S."/>
            <person name="Salamov A.A."/>
            <person name="Schmutz J."/>
            <person name="Selles B."/>
            <person name="Shapiro H."/>
            <person name="Tanguay P."/>
            <person name="Tuskan G.A."/>
            <person name="Henrissat B."/>
            <person name="Van de Peer Y."/>
            <person name="Rouze P."/>
            <person name="Ellis J.G."/>
            <person name="Dodds P.N."/>
            <person name="Schein J.E."/>
            <person name="Zhong S."/>
            <person name="Hamelin R.C."/>
            <person name="Grigoriev I.V."/>
            <person name="Szabo L.J."/>
            <person name="Martin F."/>
        </authorList>
    </citation>
    <scope>NUCLEOTIDE SEQUENCE [LARGE SCALE GENOMIC DNA]</scope>
    <source>
        <strain evidence="7">98AG31 / pathotype 3-4-7</strain>
    </source>
</reference>
<evidence type="ECO:0000256" key="1">
    <source>
        <dbReference type="ARBA" id="ARBA00022527"/>
    </source>
</evidence>
<evidence type="ECO:0000313" key="6">
    <source>
        <dbReference type="EMBL" id="EGG09186.1"/>
    </source>
</evidence>
<keyword evidence="3" id="KW-0418">Kinase</keyword>
<name>F4REX9_MELLP</name>
<evidence type="ECO:0000256" key="2">
    <source>
        <dbReference type="ARBA" id="ARBA00022679"/>
    </source>
</evidence>
<dbReference type="GO" id="GO:0005524">
    <property type="term" value="F:ATP binding"/>
    <property type="evidence" value="ECO:0007669"/>
    <property type="project" value="InterPro"/>
</dbReference>
<dbReference type="VEuPathDB" id="FungiDB:MELLADRAFT_104511"/>
<dbReference type="Proteomes" id="UP000001072">
    <property type="component" value="Unassembled WGS sequence"/>
</dbReference>
<keyword evidence="1" id="KW-0723">Serine/threonine-protein kinase</keyword>
<dbReference type="HOGENOM" id="CLU_048144_0_0_1"/>
<dbReference type="Pfam" id="PF02816">
    <property type="entry name" value="Alpha_kinase"/>
    <property type="match status" value="1"/>
</dbReference>
<dbReference type="SUPFAM" id="SSF56112">
    <property type="entry name" value="Protein kinase-like (PK-like)"/>
    <property type="match status" value="1"/>
</dbReference>